<dbReference type="OrthoDB" id="200398at2759"/>
<feature type="region of interest" description="Disordered" evidence="2">
    <location>
        <begin position="145"/>
        <end position="173"/>
    </location>
</feature>
<dbReference type="Proteomes" id="UP000094336">
    <property type="component" value="Unassembled WGS sequence"/>
</dbReference>
<comment type="similarity">
    <text evidence="1">Belongs to the CCDC25 family.</text>
</comment>
<evidence type="ECO:0000256" key="1">
    <source>
        <dbReference type="ARBA" id="ARBA00008998"/>
    </source>
</evidence>
<evidence type="ECO:0000256" key="2">
    <source>
        <dbReference type="SAM" id="MobiDB-lite"/>
    </source>
</evidence>
<evidence type="ECO:0000313" key="4">
    <source>
        <dbReference type="EMBL" id="ODQ76932.1"/>
    </source>
</evidence>
<name>A0A1E3QIN3_9ASCO</name>
<evidence type="ECO:0000259" key="3">
    <source>
        <dbReference type="Pfam" id="PF05670"/>
    </source>
</evidence>
<dbReference type="InterPro" id="IPR039730">
    <property type="entry name" value="Jlp2/Ccd25"/>
</dbReference>
<feature type="domain" description="NFACT RNA-binding" evidence="3">
    <location>
        <begin position="1"/>
        <end position="111"/>
    </location>
</feature>
<proteinExistence type="inferred from homology"/>
<organism evidence="4 5">
    <name type="scientific">Babjeviella inositovora NRRL Y-12698</name>
    <dbReference type="NCBI Taxonomy" id="984486"/>
    <lineage>
        <taxon>Eukaryota</taxon>
        <taxon>Fungi</taxon>
        <taxon>Dikarya</taxon>
        <taxon>Ascomycota</taxon>
        <taxon>Saccharomycotina</taxon>
        <taxon>Pichiomycetes</taxon>
        <taxon>Serinales incertae sedis</taxon>
        <taxon>Babjeviella</taxon>
    </lineage>
</organism>
<dbReference type="Pfam" id="PF05670">
    <property type="entry name" value="NFACT-R_1"/>
    <property type="match status" value="1"/>
</dbReference>
<dbReference type="STRING" id="984486.A0A1E3QIN3"/>
<dbReference type="InterPro" id="IPR008532">
    <property type="entry name" value="NFACT_RNA-bd"/>
</dbReference>
<dbReference type="PANTHER" id="PTHR13049:SF2">
    <property type="entry name" value="COILED-COIL DOMAIN-CONTAINING PROTEIN 25"/>
    <property type="match status" value="1"/>
</dbReference>
<dbReference type="PANTHER" id="PTHR13049">
    <property type="entry name" value="DUF814-RELATED"/>
    <property type="match status" value="1"/>
</dbReference>
<dbReference type="RefSeq" id="XP_018982260.1">
    <property type="nucleotide sequence ID" value="XM_019130189.1"/>
</dbReference>
<keyword evidence="5" id="KW-1185">Reference proteome</keyword>
<protein>
    <recommendedName>
        <fullName evidence="3">NFACT RNA-binding domain-containing protein</fullName>
    </recommendedName>
</protein>
<dbReference type="GeneID" id="30148042"/>
<gene>
    <name evidence="4" type="ORF">BABINDRAFT_163937</name>
</gene>
<reference evidence="5" key="1">
    <citation type="submission" date="2016-05" db="EMBL/GenBank/DDBJ databases">
        <title>Comparative genomics of biotechnologically important yeasts.</title>
        <authorList>
            <consortium name="DOE Joint Genome Institute"/>
            <person name="Riley R."/>
            <person name="Haridas S."/>
            <person name="Wolfe K.H."/>
            <person name="Lopes M.R."/>
            <person name="Hittinger C.T."/>
            <person name="Goker M."/>
            <person name="Salamov A."/>
            <person name="Wisecaver J."/>
            <person name="Long T.M."/>
            <person name="Aerts A.L."/>
            <person name="Barry K."/>
            <person name="Choi C."/>
            <person name="Clum A."/>
            <person name="Coughlan A.Y."/>
            <person name="Deshpande S."/>
            <person name="Douglass A.P."/>
            <person name="Hanson S.J."/>
            <person name="Klenk H.-P."/>
            <person name="Labutti K."/>
            <person name="Lapidus A."/>
            <person name="Lindquist E."/>
            <person name="Lipzen A."/>
            <person name="Meier-Kolthoff J.P."/>
            <person name="Ohm R.A."/>
            <person name="Otillar R.P."/>
            <person name="Pangilinan J."/>
            <person name="Peng Y."/>
            <person name="Rokas A."/>
            <person name="Rosa C.A."/>
            <person name="Scheuner C."/>
            <person name="Sibirny A.A."/>
            <person name="Slot J.C."/>
            <person name="Stielow J.B."/>
            <person name="Sun H."/>
            <person name="Kurtzman C.P."/>
            <person name="Blackwell M."/>
            <person name="Grigoriev I.V."/>
            <person name="Jeffries T.W."/>
        </authorList>
    </citation>
    <scope>NUCLEOTIDE SEQUENCE [LARGE SCALE GENOMIC DNA]</scope>
    <source>
        <strain evidence="5">NRRL Y-12698</strain>
    </source>
</reference>
<accession>A0A1E3QIN3</accession>
<dbReference type="EMBL" id="KV454445">
    <property type="protein sequence ID" value="ODQ76932.1"/>
    <property type="molecule type" value="Genomic_DNA"/>
</dbReference>
<dbReference type="AlphaFoldDB" id="A0A1E3QIN3"/>
<sequence>MVYYFKSMPSGHTLFMGLDKQENEHLIKHGWPEQDIWFHVDNLSSAHVYLRLNPDEDWQLIPGDLLEEVAQLTKANSIKGNKQNNITIIYTPHSNLHKDESMDTGTVSFKNPKLVRKHYISKRNNAILNRLDKTRTIKTVQEFKEEREAKDDADREALRASKAQERESEWMERERIRDAKHRKETMYADLFTDENMTQTNERFNEDDFW</sequence>
<evidence type="ECO:0000313" key="5">
    <source>
        <dbReference type="Proteomes" id="UP000094336"/>
    </source>
</evidence>